<dbReference type="Pfam" id="PF09550">
    <property type="entry name" value="Phage_TAC_6"/>
    <property type="match status" value="1"/>
</dbReference>
<organism evidence="1 2">
    <name type="scientific">Ruegeria intermedia</name>
    <dbReference type="NCBI Taxonomy" id="996115"/>
    <lineage>
        <taxon>Bacteria</taxon>
        <taxon>Pseudomonadati</taxon>
        <taxon>Pseudomonadota</taxon>
        <taxon>Alphaproteobacteria</taxon>
        <taxon>Rhodobacterales</taxon>
        <taxon>Roseobacteraceae</taxon>
        <taxon>Ruegeria</taxon>
    </lineage>
</organism>
<keyword evidence="2" id="KW-1185">Reference proteome</keyword>
<evidence type="ECO:0008006" key="3">
    <source>
        <dbReference type="Google" id="ProtNLM"/>
    </source>
</evidence>
<accession>A0A1M4UIJ6</accession>
<dbReference type="EMBL" id="FQVK01000004">
    <property type="protein sequence ID" value="SHE56519.1"/>
    <property type="molecule type" value="Genomic_DNA"/>
</dbReference>
<dbReference type="AlphaFoldDB" id="A0A1M4UIJ6"/>
<dbReference type="OrthoDB" id="7582980at2"/>
<dbReference type="InterPro" id="IPR019056">
    <property type="entry name" value="Phage_TAC_6"/>
</dbReference>
<gene>
    <name evidence="1" type="ORF">SAMN05444279_10489</name>
</gene>
<dbReference type="RefSeq" id="WP_149774857.1">
    <property type="nucleotide sequence ID" value="NZ_FQVK01000004.1"/>
</dbReference>
<name>A0A1M4UIJ6_9RHOB</name>
<proteinExistence type="predicted"/>
<dbReference type="NCBIfam" id="TIGR02216">
    <property type="entry name" value="phage_TIGR02216"/>
    <property type="match status" value="1"/>
</dbReference>
<reference evidence="1 2" key="1">
    <citation type="submission" date="2016-11" db="EMBL/GenBank/DDBJ databases">
        <authorList>
            <person name="Varghese N."/>
            <person name="Submissions S."/>
        </authorList>
    </citation>
    <scope>NUCLEOTIDE SEQUENCE [LARGE SCALE GENOMIC DNA]</scope>
    <source>
        <strain evidence="1 2">DSM 29341</strain>
    </source>
</reference>
<evidence type="ECO:0000313" key="1">
    <source>
        <dbReference type="EMBL" id="SHE56519.1"/>
    </source>
</evidence>
<dbReference type="Proteomes" id="UP000325134">
    <property type="component" value="Unassembled WGS sequence"/>
</dbReference>
<dbReference type="InterPro" id="IPR011739">
    <property type="entry name" value="GTA_rcc01693"/>
</dbReference>
<sequence length="72" mass="8018">MSGFDWPGLMRAGLHGLRLTPDQFWCLTPAELRLMLGQGRGIPAMNRARLDKLLAAWPDKIQGERDDGSGRV</sequence>
<protein>
    <recommendedName>
        <fullName evidence="3">Phage tail assembly chaperone protein, TAC</fullName>
    </recommendedName>
</protein>
<evidence type="ECO:0000313" key="2">
    <source>
        <dbReference type="Proteomes" id="UP000325134"/>
    </source>
</evidence>